<name>A0A645BXQ0_9ZZZZ</name>
<protein>
    <submittedName>
        <fullName evidence="1">Uncharacterized protein</fullName>
    </submittedName>
</protein>
<dbReference type="EMBL" id="VSSQ01023266">
    <property type="protein sequence ID" value="MPM70092.1"/>
    <property type="molecule type" value="Genomic_DNA"/>
</dbReference>
<proteinExistence type="predicted"/>
<gene>
    <name evidence="1" type="ORF">SDC9_117044</name>
</gene>
<accession>A0A645BXQ0</accession>
<dbReference type="PROSITE" id="PS51257">
    <property type="entry name" value="PROKAR_LIPOPROTEIN"/>
    <property type="match status" value="1"/>
</dbReference>
<comment type="caution">
    <text evidence="1">The sequence shown here is derived from an EMBL/GenBank/DDBJ whole genome shotgun (WGS) entry which is preliminary data.</text>
</comment>
<evidence type="ECO:0000313" key="1">
    <source>
        <dbReference type="EMBL" id="MPM70092.1"/>
    </source>
</evidence>
<sequence>MSWTFRRTAVAVMAGAVLTGTLFLSGCAGATTPVTPATPTPTTGVAAGGTLQRPLYSLVVPDGWTDLGSAASTGQIDAYLVKDGLSSGVSFSVYVDTSGRSRDTLVQQAKAAMPGAGDAPELTVGGRQLTGLQAEAEGLVLHQYYVRSGDRLIALNWSWPKDQDASADVRQILDSLHWKA</sequence>
<dbReference type="AlphaFoldDB" id="A0A645BXQ0"/>
<organism evidence="1">
    <name type="scientific">bioreactor metagenome</name>
    <dbReference type="NCBI Taxonomy" id="1076179"/>
    <lineage>
        <taxon>unclassified sequences</taxon>
        <taxon>metagenomes</taxon>
        <taxon>ecological metagenomes</taxon>
    </lineage>
</organism>
<reference evidence="1" key="1">
    <citation type="submission" date="2019-08" db="EMBL/GenBank/DDBJ databases">
        <authorList>
            <person name="Kucharzyk K."/>
            <person name="Murdoch R.W."/>
            <person name="Higgins S."/>
            <person name="Loffler F."/>
        </authorList>
    </citation>
    <scope>NUCLEOTIDE SEQUENCE</scope>
</reference>